<dbReference type="Proteomes" id="UP000197019">
    <property type="component" value="Chromosome"/>
</dbReference>
<dbReference type="KEGG" id="mpsy:CEK71_16885"/>
<dbReference type="EMBL" id="CP022129">
    <property type="protein sequence ID" value="ASF47603.1"/>
    <property type="molecule type" value="Genomic_DNA"/>
</dbReference>
<organism evidence="1 2">
    <name type="scientific">Methylovulum psychrotolerans</name>
    <dbReference type="NCBI Taxonomy" id="1704499"/>
    <lineage>
        <taxon>Bacteria</taxon>
        <taxon>Pseudomonadati</taxon>
        <taxon>Pseudomonadota</taxon>
        <taxon>Gammaproteobacteria</taxon>
        <taxon>Methylococcales</taxon>
        <taxon>Methylococcaceae</taxon>
        <taxon>Methylovulum</taxon>
    </lineage>
</organism>
<reference evidence="1 2" key="1">
    <citation type="submission" date="2017-06" db="EMBL/GenBank/DDBJ databases">
        <title>Genome Sequencing of the methanotroph Methylovulum psychrotolerants str. HV10-M2 isolated from a high-altitude environment.</title>
        <authorList>
            <person name="Mateos-Rivera A."/>
        </authorList>
    </citation>
    <scope>NUCLEOTIDE SEQUENCE [LARGE SCALE GENOMIC DNA]</scope>
    <source>
        <strain evidence="1 2">HV10_M2</strain>
    </source>
</reference>
<gene>
    <name evidence="1" type="ORF">CEK71_16885</name>
</gene>
<dbReference type="OrthoDB" id="6169536at2"/>
<accession>A0A1Z4C261</accession>
<protein>
    <recommendedName>
        <fullName evidence="3">DNA-binding protein</fullName>
    </recommendedName>
</protein>
<proteinExistence type="predicted"/>
<sequence length="93" mass="9853">MKSLEVVELIKQTNPKLLGKMPDAKAAKIIAAALLEIGKQISAAEEGAVKIAGLGSFKIRQVEREKDGEKTAVKKVIFTAAKPKPKKAGKAEG</sequence>
<keyword evidence="2" id="KW-1185">Reference proteome</keyword>
<evidence type="ECO:0008006" key="3">
    <source>
        <dbReference type="Google" id="ProtNLM"/>
    </source>
</evidence>
<dbReference type="AlphaFoldDB" id="A0A1Z4C261"/>
<evidence type="ECO:0000313" key="1">
    <source>
        <dbReference type="EMBL" id="ASF47603.1"/>
    </source>
</evidence>
<name>A0A1Z4C261_9GAMM</name>
<evidence type="ECO:0000313" key="2">
    <source>
        <dbReference type="Proteomes" id="UP000197019"/>
    </source>
</evidence>
<dbReference type="RefSeq" id="WP_088620474.1">
    <property type="nucleotide sequence ID" value="NZ_CP022129.1"/>
</dbReference>